<feature type="domain" description="DUF2207" evidence="2">
    <location>
        <begin position="41"/>
        <end position="229"/>
    </location>
</feature>
<dbReference type="Proteomes" id="UP000371977">
    <property type="component" value="Unassembled WGS sequence"/>
</dbReference>
<evidence type="ECO:0000313" key="5">
    <source>
        <dbReference type="Proteomes" id="UP000371977"/>
    </source>
</evidence>
<organism evidence="4 5">
    <name type="scientific">Weissella muntiaci</name>
    <dbReference type="NCBI Taxonomy" id="2508881"/>
    <lineage>
        <taxon>Bacteria</taxon>
        <taxon>Bacillati</taxon>
        <taxon>Bacillota</taxon>
        <taxon>Bacilli</taxon>
        <taxon>Lactobacillales</taxon>
        <taxon>Lactobacillaceae</taxon>
        <taxon>Weissella</taxon>
    </lineage>
</organism>
<feature type="domain" description="Predicted membrane protein YciQ-like C-terminal" evidence="3">
    <location>
        <begin position="305"/>
        <end position="572"/>
    </location>
</feature>
<proteinExistence type="predicted"/>
<gene>
    <name evidence="4" type="ORF">ESZ50_06470</name>
</gene>
<dbReference type="InterPro" id="IPR048389">
    <property type="entry name" value="YciQ-like_C"/>
</dbReference>
<dbReference type="RefSeq" id="WP_148622763.1">
    <property type="nucleotide sequence ID" value="NZ_SDGZ01000015.1"/>
</dbReference>
<keyword evidence="5" id="KW-1185">Reference proteome</keyword>
<dbReference type="Pfam" id="PF20990">
    <property type="entry name" value="DUF2207_C"/>
    <property type="match status" value="1"/>
</dbReference>
<comment type="caution">
    <text evidence="4">The sequence shown here is derived from an EMBL/GenBank/DDBJ whole genome shotgun (WGS) entry which is preliminary data.</text>
</comment>
<dbReference type="OrthoDB" id="2138002at2"/>
<evidence type="ECO:0000313" key="4">
    <source>
        <dbReference type="EMBL" id="TYC48901.1"/>
    </source>
</evidence>
<name>A0A6C2C4L8_9LACO</name>
<reference evidence="4 5" key="1">
    <citation type="submission" date="2019-01" db="EMBL/GenBank/DDBJ databases">
        <title>Weissella sp. nov., a novel lactic acid bacterium isolated from animal feces.</title>
        <authorList>
            <person name="Wang L.-T."/>
        </authorList>
    </citation>
    <scope>NUCLEOTIDE SEQUENCE [LARGE SCALE GENOMIC DNA]</scope>
    <source>
        <strain evidence="4 5">8H-2</strain>
    </source>
</reference>
<keyword evidence="1" id="KW-0472">Membrane</keyword>
<dbReference type="EMBL" id="SDGZ01000015">
    <property type="protein sequence ID" value="TYC48901.1"/>
    <property type="molecule type" value="Genomic_DNA"/>
</dbReference>
<dbReference type="InterPro" id="IPR018702">
    <property type="entry name" value="DUF2207"/>
</dbReference>
<keyword evidence="1" id="KW-1133">Transmembrane helix</keyword>
<feature type="transmembrane region" description="Helical" evidence="1">
    <location>
        <begin position="269"/>
        <end position="287"/>
    </location>
</feature>
<sequence>MKRIKDWLKVSLVGLITLSIAIISFAVGTGVNAAQTVDYTISKYQGTLTLEPANSDGTQRAIYEEAVDYDFSSTYNGQYLTLGQAGNTPEGFKIVNDPQIEVIRNGQQLATGDYQVSSTENSDALVTKVYNAGNAGDQVRLIARYELDQPLFAYRDSFVLNWVPISDWDETINNVSFKVVAPVADQKAQLAVHQGYFIKPVQINKAENVFSFNVPSITAGSDLALHGIWQASTFGGAVSDAPAYFDKFKATEAGITRRSQLMIFLYRELFPVIASILFVVSLAWLIYKLHQLKIKQLAPKNLRIYDLPDDTKPLLMASQVYSIDLDELSIAGKSRSLGFKDLVMATITDLIDRGALQLVDDKMLAQVADKANILSPAEKRLVAMIFNDQQQVTFENMFAGYQINQSLDKVAMQAAGVKAEESFNHQVKLLADEIRAELKAQGTTVFFRPLTSGEKFQLIFPMIMLGLAVGMFALVFAVLLAGGDQTPVAFIAVILAVLATISLLVVGFKFNKMRRDGLVTKAGVEKQAQWQGFRNMLKEIAHLDDDELAAIVLWNRYLVYATAFGLADEVLKLIKLKHINLTGNLSQTADGSYLPMYLALNYSLATTVTGFTTAASINTGSGGFGGGGGFSGGFGGGGGGAF</sequence>
<evidence type="ECO:0000259" key="3">
    <source>
        <dbReference type="Pfam" id="PF20990"/>
    </source>
</evidence>
<keyword evidence="1" id="KW-0812">Transmembrane</keyword>
<accession>A0A6C2C4L8</accession>
<evidence type="ECO:0000259" key="2">
    <source>
        <dbReference type="Pfam" id="PF09972"/>
    </source>
</evidence>
<feature type="transmembrane region" description="Helical" evidence="1">
    <location>
        <begin position="458"/>
        <end position="482"/>
    </location>
</feature>
<protein>
    <submittedName>
        <fullName evidence="4">DUF2207 domain-containing protein</fullName>
    </submittedName>
</protein>
<dbReference type="Pfam" id="PF09972">
    <property type="entry name" value="DUF2207"/>
    <property type="match status" value="1"/>
</dbReference>
<dbReference type="AlphaFoldDB" id="A0A6C2C4L8"/>
<feature type="transmembrane region" description="Helical" evidence="1">
    <location>
        <begin position="488"/>
        <end position="508"/>
    </location>
</feature>
<evidence type="ECO:0000256" key="1">
    <source>
        <dbReference type="SAM" id="Phobius"/>
    </source>
</evidence>